<accession>A0A183CIC7</accession>
<feature type="compositionally biased region" description="Low complexity" evidence="1">
    <location>
        <begin position="1"/>
        <end position="15"/>
    </location>
</feature>
<keyword evidence="3" id="KW-1185">Reference proteome</keyword>
<feature type="transmembrane region" description="Helical" evidence="2">
    <location>
        <begin position="110"/>
        <end position="131"/>
    </location>
</feature>
<dbReference type="Proteomes" id="UP000050741">
    <property type="component" value="Unassembled WGS sequence"/>
</dbReference>
<name>A0A183CIC7_GLOPA</name>
<dbReference type="AlphaFoldDB" id="A0A183CIC7"/>
<feature type="transmembrane region" description="Helical" evidence="2">
    <location>
        <begin position="51"/>
        <end position="72"/>
    </location>
</feature>
<keyword evidence="2" id="KW-0812">Transmembrane</keyword>
<evidence type="ECO:0000256" key="1">
    <source>
        <dbReference type="SAM" id="MobiDB-lite"/>
    </source>
</evidence>
<dbReference type="WBParaSite" id="GPLIN_001263300">
    <property type="protein sequence ID" value="GPLIN_001263300"/>
    <property type="gene ID" value="GPLIN_001263300"/>
</dbReference>
<reference evidence="3" key="2">
    <citation type="submission" date="2014-05" db="EMBL/GenBank/DDBJ databases">
        <title>The genome and life-stage specific transcriptomes of Globodera pallida elucidate key aspects of plant parasitism by a cyst nematode.</title>
        <authorList>
            <person name="Cotton J.A."/>
            <person name="Lilley C.J."/>
            <person name="Jones L.M."/>
            <person name="Kikuchi T."/>
            <person name="Reid A.J."/>
            <person name="Thorpe P."/>
            <person name="Tsai I.J."/>
            <person name="Beasley H."/>
            <person name="Blok V."/>
            <person name="Cock P.J.A."/>
            <person name="Van den Akker S.E."/>
            <person name="Holroyd N."/>
            <person name="Hunt M."/>
            <person name="Mantelin S."/>
            <person name="Naghra H."/>
            <person name="Pain A."/>
            <person name="Palomares-Rius J.E."/>
            <person name="Zarowiecki M."/>
            <person name="Berriman M."/>
            <person name="Jones J.T."/>
            <person name="Urwin P.E."/>
        </authorList>
    </citation>
    <scope>NUCLEOTIDE SEQUENCE [LARGE SCALE GENOMIC DNA]</scope>
    <source>
        <strain evidence="3">Lindley</strain>
    </source>
</reference>
<reference evidence="3" key="1">
    <citation type="submission" date="2013-12" db="EMBL/GenBank/DDBJ databases">
        <authorList>
            <person name="Aslett M."/>
        </authorList>
    </citation>
    <scope>NUCLEOTIDE SEQUENCE [LARGE SCALE GENOMIC DNA]</scope>
    <source>
        <strain evidence="3">Lindley</strain>
    </source>
</reference>
<dbReference type="Gene3D" id="1.20.1070.10">
    <property type="entry name" value="Rhodopsin 7-helix transmembrane proteins"/>
    <property type="match status" value="1"/>
</dbReference>
<reference evidence="4" key="3">
    <citation type="submission" date="2016-06" db="UniProtKB">
        <authorList>
            <consortium name="WormBaseParasite"/>
        </authorList>
    </citation>
    <scope>IDENTIFICATION</scope>
</reference>
<proteinExistence type="predicted"/>
<organism evidence="3 4">
    <name type="scientific">Globodera pallida</name>
    <name type="common">Potato cyst nematode worm</name>
    <name type="synonym">Heterodera pallida</name>
    <dbReference type="NCBI Taxonomy" id="36090"/>
    <lineage>
        <taxon>Eukaryota</taxon>
        <taxon>Metazoa</taxon>
        <taxon>Ecdysozoa</taxon>
        <taxon>Nematoda</taxon>
        <taxon>Chromadorea</taxon>
        <taxon>Rhabditida</taxon>
        <taxon>Tylenchina</taxon>
        <taxon>Tylenchomorpha</taxon>
        <taxon>Tylenchoidea</taxon>
        <taxon>Heteroderidae</taxon>
        <taxon>Heteroderinae</taxon>
        <taxon>Globodera</taxon>
    </lineage>
</organism>
<sequence length="170" mass="19371">MDRLISLSSPSPTSPVADAMPMPSTEQPLDNAFELDERGEIARPEMLLTDWIELVLLAVLLLLGLPLNIVALSKQLSGRTSPSLFNPRKTSRISRQEVTRTNFHWLKLHLTIMDLLVIACYCPSHIAWLIGYTWSAGPILCKAMQYSWDFCFHLVGLYFQRRKAFSEHLK</sequence>
<evidence type="ECO:0000313" key="4">
    <source>
        <dbReference type="WBParaSite" id="GPLIN_001263300"/>
    </source>
</evidence>
<keyword evidence="2" id="KW-1133">Transmembrane helix</keyword>
<protein>
    <submittedName>
        <fullName evidence="4">G_PROTEIN_RECEP_F1_2 domain-containing protein</fullName>
    </submittedName>
</protein>
<dbReference type="SUPFAM" id="SSF81321">
    <property type="entry name" value="Family A G protein-coupled receptor-like"/>
    <property type="match status" value="1"/>
</dbReference>
<evidence type="ECO:0000256" key="2">
    <source>
        <dbReference type="SAM" id="Phobius"/>
    </source>
</evidence>
<keyword evidence="2" id="KW-0472">Membrane</keyword>
<feature type="region of interest" description="Disordered" evidence="1">
    <location>
        <begin position="1"/>
        <end position="23"/>
    </location>
</feature>
<evidence type="ECO:0000313" key="3">
    <source>
        <dbReference type="Proteomes" id="UP000050741"/>
    </source>
</evidence>